<organism evidence="2 3">
    <name type="scientific">Fusarium duplospermum</name>
    <dbReference type="NCBI Taxonomy" id="1325734"/>
    <lineage>
        <taxon>Eukaryota</taxon>
        <taxon>Fungi</taxon>
        <taxon>Dikarya</taxon>
        <taxon>Ascomycota</taxon>
        <taxon>Pezizomycotina</taxon>
        <taxon>Sordariomycetes</taxon>
        <taxon>Hypocreomycetidae</taxon>
        <taxon>Hypocreales</taxon>
        <taxon>Nectriaceae</taxon>
        <taxon>Fusarium</taxon>
        <taxon>Fusarium solani species complex</taxon>
    </lineage>
</organism>
<feature type="region of interest" description="Disordered" evidence="1">
    <location>
        <begin position="1"/>
        <end position="23"/>
    </location>
</feature>
<comment type="caution">
    <text evidence="2">The sequence shown here is derived from an EMBL/GenBank/DDBJ whole genome shotgun (WGS) entry which is preliminary data.</text>
</comment>
<keyword evidence="3" id="KW-1185">Reference proteome</keyword>
<dbReference type="Proteomes" id="UP000288168">
    <property type="component" value="Unassembled WGS sequence"/>
</dbReference>
<evidence type="ECO:0000313" key="3">
    <source>
        <dbReference type="Proteomes" id="UP000288168"/>
    </source>
</evidence>
<accession>A0A428NTE6</accession>
<name>A0A428NTE6_9HYPO</name>
<gene>
    <name evidence="2" type="ORF">CEP54_014827</name>
</gene>
<proteinExistence type="predicted"/>
<protein>
    <submittedName>
        <fullName evidence="2">Uncharacterized protein</fullName>
    </submittedName>
</protein>
<reference evidence="2 3" key="1">
    <citation type="submission" date="2017-06" db="EMBL/GenBank/DDBJ databases">
        <title>Comparative genomic analysis of Ambrosia Fusariam Clade fungi.</title>
        <authorList>
            <person name="Stajich J.E."/>
            <person name="Carrillo J."/>
            <person name="Kijimoto T."/>
            <person name="Eskalen A."/>
            <person name="O'Donnell K."/>
            <person name="Kasson M."/>
        </authorList>
    </citation>
    <scope>NUCLEOTIDE SEQUENCE [LARGE SCALE GENOMIC DNA]</scope>
    <source>
        <strain evidence="2 3">NRRL62584</strain>
    </source>
</reference>
<sequence>MALFHHGKPRDVEEEDGNGKKDIRNGKVSEALSHIAIDIVDSPDVFLIFEALALFPRLKTIIIVVPSGAVDETQVVEWQQRLREDSHILQKIAGLVDGPSSDGEWHKGTYLGWLLRNYLQGSQVRAFYSRDNSPRVKLCIDRSGWSQRTEENLEQSWSLFLY</sequence>
<evidence type="ECO:0000313" key="2">
    <source>
        <dbReference type="EMBL" id="RSL44083.1"/>
    </source>
</evidence>
<evidence type="ECO:0000256" key="1">
    <source>
        <dbReference type="SAM" id="MobiDB-lite"/>
    </source>
</evidence>
<dbReference type="OrthoDB" id="4969633at2759"/>
<dbReference type="AlphaFoldDB" id="A0A428NTE6"/>
<dbReference type="EMBL" id="NKCI01000302">
    <property type="protein sequence ID" value="RSL44083.1"/>
    <property type="molecule type" value="Genomic_DNA"/>
</dbReference>